<keyword evidence="11" id="KW-0227">DNA damage</keyword>
<dbReference type="InterPro" id="IPR027421">
    <property type="entry name" value="DNA_pol_lamdba_lyase_dom_sf"/>
</dbReference>
<dbReference type="PIRSF" id="PIRSF005047">
    <property type="entry name" value="UCP005047_YshC"/>
    <property type="match status" value="1"/>
</dbReference>
<dbReference type="CDD" id="cd00141">
    <property type="entry name" value="NT_POLXc"/>
    <property type="match status" value="1"/>
</dbReference>
<evidence type="ECO:0000256" key="21">
    <source>
        <dbReference type="ARBA" id="ARBA00049244"/>
    </source>
</evidence>
<dbReference type="GO" id="GO:0042578">
    <property type="term" value="F:phosphoric ester hydrolase activity"/>
    <property type="evidence" value="ECO:0007669"/>
    <property type="project" value="TreeGrafter"/>
</dbReference>
<evidence type="ECO:0000256" key="2">
    <source>
        <dbReference type="ARBA" id="ARBA00004496"/>
    </source>
</evidence>
<keyword evidence="25" id="KW-0540">Nuclease</keyword>
<dbReference type="SMART" id="SM00481">
    <property type="entry name" value="POLIIIAc"/>
    <property type="match status" value="1"/>
</dbReference>
<dbReference type="InterPro" id="IPR003141">
    <property type="entry name" value="Pol/His_phosphatase_N"/>
</dbReference>
<evidence type="ECO:0000259" key="23">
    <source>
        <dbReference type="SMART" id="SM00481"/>
    </source>
</evidence>
<dbReference type="SMART" id="SM00278">
    <property type="entry name" value="HhH1"/>
    <property type="match status" value="3"/>
</dbReference>
<dbReference type="PRINTS" id="PR00870">
    <property type="entry name" value="DNAPOLXBETA"/>
</dbReference>
<feature type="domain" description="Helix-hairpin-helix DNA-binding motif class 1" evidence="22">
    <location>
        <begin position="91"/>
        <end position="110"/>
    </location>
</feature>
<keyword evidence="14" id="KW-0915">Sodium</keyword>
<evidence type="ECO:0000256" key="15">
    <source>
        <dbReference type="ARBA" id="ARBA00023204"/>
    </source>
</evidence>
<evidence type="ECO:0000256" key="5">
    <source>
        <dbReference type="ARBA" id="ARBA00020020"/>
    </source>
</evidence>
<dbReference type="SUPFAM" id="SSF158702">
    <property type="entry name" value="Sec63 N-terminal domain-like"/>
    <property type="match status" value="1"/>
</dbReference>
<comment type="subcellular location">
    <subcellularLocation>
        <location evidence="2">Cytoplasm</location>
    </subcellularLocation>
</comment>
<keyword evidence="12" id="KW-0832">Ubl conjugation</keyword>
<evidence type="ECO:0000256" key="4">
    <source>
        <dbReference type="ARBA" id="ARBA00012720"/>
    </source>
</evidence>
<dbReference type="SMART" id="SM00483">
    <property type="entry name" value="POLXc"/>
    <property type="match status" value="1"/>
</dbReference>
<dbReference type="InterPro" id="IPR047967">
    <property type="entry name" value="PolX_PHP"/>
</dbReference>
<feature type="domain" description="Helix-hairpin-helix DNA-binding motif class 1" evidence="22">
    <location>
        <begin position="126"/>
        <end position="145"/>
    </location>
</feature>
<evidence type="ECO:0000256" key="11">
    <source>
        <dbReference type="ARBA" id="ARBA00022763"/>
    </source>
</evidence>
<dbReference type="InterPro" id="IPR037160">
    <property type="entry name" value="DNA_Pol_thumb_sf"/>
</dbReference>
<comment type="catalytic activity">
    <reaction evidence="18">
        <text>2'-deoxyribonucleotide-(2'-deoxyribose 5'-phosphate)-2'-deoxyribonucleotide-DNA = a 3'-end 2'-deoxyribonucleotide-(2,3-dehydro-2,3-deoxyribose 5'-phosphate)-DNA + a 5'-end 5'-phospho-2'-deoxyribonucleoside-DNA + H(+)</text>
        <dbReference type="Rhea" id="RHEA:66592"/>
        <dbReference type="Rhea" id="RHEA-COMP:13180"/>
        <dbReference type="Rhea" id="RHEA-COMP:16897"/>
        <dbReference type="Rhea" id="RHEA-COMP:17067"/>
        <dbReference type="ChEBI" id="CHEBI:15378"/>
        <dbReference type="ChEBI" id="CHEBI:136412"/>
        <dbReference type="ChEBI" id="CHEBI:157695"/>
        <dbReference type="ChEBI" id="CHEBI:167181"/>
        <dbReference type="EC" id="4.2.99.18"/>
    </reaction>
</comment>
<dbReference type="GO" id="GO:0006281">
    <property type="term" value="P:DNA repair"/>
    <property type="evidence" value="ECO:0007669"/>
    <property type="project" value="UniProtKB-KW"/>
</dbReference>
<comment type="function">
    <text evidence="20">Repair polymerase that plays a key role in base-excision repair. During this process, the damaged base is excised by specific DNA glycosylases, the DNA backbone is nicked at the abasic site by an apurinic/apyrimidic (AP) endonuclease, and POLB removes 5'-deoxyribose-phosphate from the preincised AP site acting as a 5'-deoxyribose-phosphate lyase (5'-dRP lyase); through its DNA polymerase activity, it adds one nucleotide to the 3' end of the arising single-nucleotide gap. Conducts 'gap-filling' DNA synthesis in a stepwise distributive fashion rather than in a processive fashion as for other DNA polymerases. It is also able to cleave sugar-phosphate bonds 3' to an intact AP site, acting as an AP lyase.</text>
</comment>
<keyword evidence="7" id="KW-0237">DNA synthesis</keyword>
<dbReference type="Gene3D" id="3.30.210.10">
    <property type="entry name" value="DNA polymerase, thumb domain"/>
    <property type="match status" value="1"/>
</dbReference>
<dbReference type="Gene3D" id="1.10.150.110">
    <property type="entry name" value="DNA polymerase beta, N-terminal domain-like"/>
    <property type="match status" value="1"/>
</dbReference>
<dbReference type="InterPro" id="IPR002054">
    <property type="entry name" value="DNA-dir_DNA_pol_X"/>
</dbReference>
<evidence type="ECO:0000256" key="3">
    <source>
        <dbReference type="ARBA" id="ARBA00012417"/>
    </source>
</evidence>
<dbReference type="PANTHER" id="PTHR36928:SF1">
    <property type="entry name" value="PHOSPHATASE YCDX-RELATED"/>
    <property type="match status" value="1"/>
</dbReference>
<keyword evidence="15" id="KW-0234">DNA repair</keyword>
<dbReference type="Pfam" id="PF14791">
    <property type="entry name" value="DNA_pol_B_thumb"/>
    <property type="match status" value="1"/>
</dbReference>
<dbReference type="InterPro" id="IPR022311">
    <property type="entry name" value="PolX-like"/>
</dbReference>
<reference evidence="25" key="1">
    <citation type="submission" date="2017-02" db="EMBL/GenBank/DDBJ databases">
        <title>Delving into the versatile metabolic prowess of the omnipresent phylum Bacteroidetes.</title>
        <authorList>
            <person name="Nobu M.K."/>
            <person name="Mei R."/>
            <person name="Narihiro T."/>
            <person name="Kuroda K."/>
            <person name="Liu W.-T."/>
        </authorList>
    </citation>
    <scope>NUCLEOTIDE SEQUENCE</scope>
    <source>
        <strain evidence="25">ADurb.Bin131</strain>
    </source>
</reference>
<feature type="domain" description="Polymerase/histidinol phosphatase N-terminal" evidence="23">
    <location>
        <begin position="338"/>
        <end position="417"/>
    </location>
</feature>
<organism evidence="25">
    <name type="scientific">candidate division TA06 bacterium ADurb.Bin131</name>
    <dbReference type="NCBI Taxonomy" id="1852827"/>
    <lineage>
        <taxon>Bacteria</taxon>
        <taxon>Bacteria division TA06</taxon>
    </lineage>
</organism>
<dbReference type="Pfam" id="PF02811">
    <property type="entry name" value="PHP"/>
    <property type="match status" value="1"/>
</dbReference>
<dbReference type="Pfam" id="PF14716">
    <property type="entry name" value="HHH_8"/>
    <property type="match status" value="1"/>
</dbReference>
<dbReference type="InterPro" id="IPR004013">
    <property type="entry name" value="PHP_dom"/>
</dbReference>
<keyword evidence="6" id="KW-0488">Methylation</keyword>
<dbReference type="CDD" id="cd07436">
    <property type="entry name" value="PHP_PolX"/>
    <property type="match status" value="1"/>
</dbReference>
<proteinExistence type="predicted"/>
<comment type="catalytic activity">
    <reaction evidence="21">
        <text>DNA(n) + a 2'-deoxyribonucleoside 5'-triphosphate = DNA(n+1) + diphosphate</text>
        <dbReference type="Rhea" id="RHEA:22508"/>
        <dbReference type="Rhea" id="RHEA-COMP:17339"/>
        <dbReference type="Rhea" id="RHEA-COMP:17340"/>
        <dbReference type="ChEBI" id="CHEBI:33019"/>
        <dbReference type="ChEBI" id="CHEBI:61560"/>
        <dbReference type="ChEBI" id="CHEBI:173112"/>
        <dbReference type="EC" id="2.7.7.7"/>
    </reaction>
</comment>
<evidence type="ECO:0000256" key="18">
    <source>
        <dbReference type="ARBA" id="ARBA00044632"/>
    </source>
</evidence>
<dbReference type="Gene3D" id="3.20.20.140">
    <property type="entry name" value="Metal-dependent hydrolases"/>
    <property type="match status" value="1"/>
</dbReference>
<dbReference type="GO" id="GO:0008270">
    <property type="term" value="F:zinc ion binding"/>
    <property type="evidence" value="ECO:0007669"/>
    <property type="project" value="TreeGrafter"/>
</dbReference>
<keyword evidence="13" id="KW-0239">DNA-directed DNA polymerase</keyword>
<dbReference type="GO" id="GO:0003677">
    <property type="term" value="F:DNA binding"/>
    <property type="evidence" value="ECO:0007669"/>
    <property type="project" value="InterPro"/>
</dbReference>
<dbReference type="GO" id="GO:0140078">
    <property type="term" value="F:class I DNA-(apurinic or apyrimidinic site) endonuclease activity"/>
    <property type="evidence" value="ECO:0007669"/>
    <property type="project" value="UniProtKB-EC"/>
</dbReference>
<accession>A0A1V6CD42</accession>
<evidence type="ECO:0000256" key="9">
    <source>
        <dbReference type="ARBA" id="ARBA00022695"/>
    </source>
</evidence>
<dbReference type="GO" id="GO:0004527">
    <property type="term" value="F:exonuclease activity"/>
    <property type="evidence" value="ECO:0007669"/>
    <property type="project" value="UniProtKB-KW"/>
</dbReference>
<dbReference type="EC" id="4.2.99.18" evidence="4"/>
<evidence type="ECO:0000256" key="14">
    <source>
        <dbReference type="ARBA" id="ARBA00023053"/>
    </source>
</evidence>
<evidence type="ECO:0000256" key="12">
    <source>
        <dbReference type="ARBA" id="ARBA00022843"/>
    </source>
</evidence>
<dbReference type="GO" id="GO:0005829">
    <property type="term" value="C:cytosol"/>
    <property type="evidence" value="ECO:0007669"/>
    <property type="project" value="TreeGrafter"/>
</dbReference>
<dbReference type="SUPFAM" id="SSF81301">
    <property type="entry name" value="Nucleotidyltransferase"/>
    <property type="match status" value="1"/>
</dbReference>
<dbReference type="SUPFAM" id="SSF89550">
    <property type="entry name" value="PHP domain-like"/>
    <property type="match status" value="1"/>
</dbReference>
<dbReference type="PANTHER" id="PTHR36928">
    <property type="entry name" value="PHOSPHATASE YCDX-RELATED"/>
    <property type="match status" value="1"/>
</dbReference>
<evidence type="ECO:0000256" key="10">
    <source>
        <dbReference type="ARBA" id="ARBA00022705"/>
    </source>
</evidence>
<dbReference type="InterPro" id="IPR050243">
    <property type="entry name" value="PHP_phosphatase"/>
</dbReference>
<dbReference type="EC" id="2.7.7.7" evidence="3"/>
<dbReference type="EMBL" id="MWDQ01000028">
    <property type="protein sequence ID" value="OQB74800.1"/>
    <property type="molecule type" value="Genomic_DNA"/>
</dbReference>
<evidence type="ECO:0000313" key="25">
    <source>
        <dbReference type="EMBL" id="OQB74800.1"/>
    </source>
</evidence>
<dbReference type="Proteomes" id="UP000485562">
    <property type="component" value="Unassembled WGS sequence"/>
</dbReference>
<dbReference type="InterPro" id="IPR002008">
    <property type="entry name" value="DNA_pol_X_beta-like"/>
</dbReference>
<evidence type="ECO:0000259" key="22">
    <source>
        <dbReference type="SMART" id="SM00278"/>
    </source>
</evidence>
<evidence type="ECO:0000259" key="24">
    <source>
        <dbReference type="SMART" id="SM00483"/>
    </source>
</evidence>
<dbReference type="AlphaFoldDB" id="A0A1V6CD42"/>
<keyword evidence="8" id="KW-0808">Transferase</keyword>
<dbReference type="SUPFAM" id="SSF47802">
    <property type="entry name" value="DNA polymerase beta, N-terminal domain-like"/>
    <property type="match status" value="1"/>
</dbReference>
<dbReference type="InterPro" id="IPR029398">
    <property type="entry name" value="PolB_thumb"/>
</dbReference>
<evidence type="ECO:0000256" key="17">
    <source>
        <dbReference type="ARBA" id="ARBA00035726"/>
    </source>
</evidence>
<feature type="domain" description="Helix-hairpin-helix DNA-binding motif class 1" evidence="22">
    <location>
        <begin position="51"/>
        <end position="70"/>
    </location>
</feature>
<dbReference type="NCBIfam" id="NF006375">
    <property type="entry name" value="PRK08609.1"/>
    <property type="match status" value="1"/>
</dbReference>
<name>A0A1V6CD42_UNCT6</name>
<dbReference type="Gene3D" id="1.10.150.20">
    <property type="entry name" value="5' to 3' exonuclease, C-terminal subdomain"/>
    <property type="match status" value="1"/>
</dbReference>
<gene>
    <name evidence="25" type="primary">polX</name>
    <name evidence="25" type="ORF">BWX89_00371</name>
</gene>
<evidence type="ECO:0000256" key="16">
    <source>
        <dbReference type="ARBA" id="ARBA00035717"/>
    </source>
</evidence>
<dbReference type="GO" id="GO:0003887">
    <property type="term" value="F:DNA-directed DNA polymerase activity"/>
    <property type="evidence" value="ECO:0007669"/>
    <property type="project" value="UniProtKB-KW"/>
</dbReference>
<sequence>MKNSEIADILDEIADILEFKGDNTFKISAYRKASRNIREFPEDIEQLWRNGELSKIPGIGKNISDHIDEYLKSGSISKYKEVLENIPKTFVELMKIPNLGPKTLKLLYDRFKIQTIEDLKNVLEKPETLTLPGMGRKKIENIKQGLDLYISKKAEQRISLGVAFPIVSEIVEYMKPVCTNISPCGSLRRMKETIGDIDILCTSNNPENIIKRFVKYPKALRILAEGDTKGSIIVKEKSLQVDLRVVEPDSYGAALQYFTGSKQHNIKLRTLAKEKGLKISEYGVFKGEKKIAGKTEEEVYRVFNMPVIPPELREDRGEIEEALKGNLPDLVEQKDILGDFHVHSDFSDGSNTIEEIVQKSISLGYKFIGIADHSQTSKFAGGMDKQKLLERNKKIDEVVQRYPGIKIFKGAEVDILGNGNLDYPDEILAQLDFVIGSIHQGFHKNVTERMIKAMENPYLDIIGHPTGRLISGREGYDIDIDRVIEYAGRNGVALEINAYFDRLDLNDINVLKARQKGAMLVIGTDAHNINMFEYMKLGVAVARRGWLDKKRILNCYRVFDIPLRRKRLNK</sequence>
<evidence type="ECO:0000256" key="6">
    <source>
        <dbReference type="ARBA" id="ARBA00022481"/>
    </source>
</evidence>
<keyword evidence="25" id="KW-0378">Hydrolase</keyword>
<keyword evidence="9" id="KW-0548">Nucleotidyltransferase</keyword>
<dbReference type="InterPro" id="IPR003583">
    <property type="entry name" value="Hlx-hairpin-Hlx_DNA-bd_motif"/>
</dbReference>
<evidence type="ECO:0000256" key="7">
    <source>
        <dbReference type="ARBA" id="ARBA00022634"/>
    </source>
</evidence>
<comment type="cofactor">
    <cofactor evidence="1">
        <name>Mg(2+)</name>
        <dbReference type="ChEBI" id="CHEBI:18420"/>
    </cofactor>
</comment>
<keyword evidence="25" id="KW-0269">Exonuclease</keyword>
<dbReference type="Gene3D" id="3.30.460.10">
    <property type="entry name" value="Beta Polymerase, domain 2"/>
    <property type="match status" value="1"/>
</dbReference>
<evidence type="ECO:0000256" key="20">
    <source>
        <dbReference type="ARBA" id="ARBA00045548"/>
    </source>
</evidence>
<keyword evidence="10" id="KW-0235">DNA replication</keyword>
<dbReference type="InterPro" id="IPR016195">
    <property type="entry name" value="Pol/histidinol_Pase-like"/>
</dbReference>
<dbReference type="Pfam" id="PF14520">
    <property type="entry name" value="HHH_5"/>
    <property type="match status" value="1"/>
</dbReference>
<comment type="catalytic activity">
    <reaction evidence="19">
        <text>a 5'-end 2'-deoxyribose-2'-deoxyribonucleotide-DNA = (2E,4S)-4-hydroxypenten-2-al-5-phosphate + a 5'-end 5'-phospho-2'-deoxyribonucleoside-DNA + H(+)</text>
        <dbReference type="Rhea" id="RHEA:76255"/>
        <dbReference type="Rhea" id="RHEA-COMP:13180"/>
        <dbReference type="Rhea" id="RHEA-COMP:18657"/>
        <dbReference type="ChEBI" id="CHEBI:15378"/>
        <dbReference type="ChEBI" id="CHEBI:136412"/>
        <dbReference type="ChEBI" id="CHEBI:195194"/>
        <dbReference type="ChEBI" id="CHEBI:195195"/>
    </reaction>
</comment>
<evidence type="ECO:0000256" key="13">
    <source>
        <dbReference type="ARBA" id="ARBA00022932"/>
    </source>
</evidence>
<protein>
    <recommendedName>
        <fullName evidence="5">DNA polymerase beta</fullName>
        <ecNumber evidence="3">2.7.7.7</ecNumber>
        <ecNumber evidence="4">4.2.99.18</ecNumber>
    </recommendedName>
    <alternativeName>
        <fullName evidence="16">5'-deoxyribose-phosphate lyase</fullName>
    </alternativeName>
    <alternativeName>
        <fullName evidence="17">AP lyase</fullName>
    </alternativeName>
</protein>
<evidence type="ECO:0000256" key="19">
    <source>
        <dbReference type="ARBA" id="ARBA00044678"/>
    </source>
</evidence>
<evidence type="ECO:0000256" key="1">
    <source>
        <dbReference type="ARBA" id="ARBA00001946"/>
    </source>
</evidence>
<dbReference type="InterPro" id="IPR010996">
    <property type="entry name" value="HHH_MUS81"/>
</dbReference>
<dbReference type="InterPro" id="IPR043519">
    <property type="entry name" value="NT_sf"/>
</dbReference>
<feature type="domain" description="DNA-directed DNA polymerase X" evidence="24">
    <location>
        <begin position="1"/>
        <end position="314"/>
    </location>
</feature>
<comment type="caution">
    <text evidence="25">The sequence shown here is derived from an EMBL/GenBank/DDBJ whole genome shotgun (WGS) entry which is preliminary data.</text>
</comment>
<evidence type="ECO:0000256" key="8">
    <source>
        <dbReference type="ARBA" id="ARBA00022679"/>
    </source>
</evidence>